<feature type="domain" description="Leucine-rich repeat-containing N-terminal plant-type" evidence="3">
    <location>
        <begin position="69"/>
        <end position="98"/>
    </location>
</feature>
<comment type="caution">
    <text evidence="4">The sequence shown here is derived from an EMBL/GenBank/DDBJ whole genome shotgun (WGS) entry which is preliminary data.</text>
</comment>
<dbReference type="EMBL" id="JBBPBN010000504">
    <property type="protein sequence ID" value="KAK8485373.1"/>
    <property type="molecule type" value="Genomic_DNA"/>
</dbReference>
<dbReference type="InterPro" id="IPR032675">
    <property type="entry name" value="LRR_dom_sf"/>
</dbReference>
<accession>A0ABR1ZXQ8</accession>
<dbReference type="InterPro" id="IPR046959">
    <property type="entry name" value="PRK1-6/SRF4-like"/>
</dbReference>
<proteinExistence type="predicted"/>
<keyword evidence="5" id="KW-1185">Reference proteome</keyword>
<name>A0ABR1ZXQ8_9ROSI</name>
<dbReference type="Gene3D" id="3.80.10.10">
    <property type="entry name" value="Ribonuclease Inhibitor"/>
    <property type="match status" value="1"/>
</dbReference>
<sequence length="237" mass="26069">MWLADCRTSPRLHIRLGSRTSSTGKGEPSLSRTGVDDTWTNCFICQGSREALGGSSSPSIGVPSGRRHVEALLALKSSVDPFESLQWKGTNVCAWKGIKECLNERVTKLVLEHLNLSGSLDEQSLNRLDQFRVLSFKTNSISGQIPDLSSLVNLKSLFLNESNFRRIPRIGSPVEFQLLYSNSDELKGTIPPLNQTGLRFFNVSNNQLHGQISVTQDLVRFNISSFSAKGKGKGKGC</sequence>
<evidence type="ECO:0000259" key="3">
    <source>
        <dbReference type="Pfam" id="PF08263"/>
    </source>
</evidence>
<gene>
    <name evidence="4" type="ORF">V6N11_069013</name>
</gene>
<dbReference type="PANTHER" id="PTHR48007:SF39">
    <property type="entry name" value="PROTEIN KINASE DOMAIN-CONTAINING PROTEIN"/>
    <property type="match status" value="1"/>
</dbReference>
<reference evidence="4 5" key="1">
    <citation type="journal article" date="2024" name="G3 (Bethesda)">
        <title>Genome assembly of Hibiscus sabdariffa L. provides insights into metabolisms of medicinal natural products.</title>
        <authorList>
            <person name="Kim T."/>
        </authorList>
    </citation>
    <scope>NUCLEOTIDE SEQUENCE [LARGE SCALE GENOMIC DNA]</scope>
    <source>
        <strain evidence="4">TK-2024</strain>
        <tissue evidence="4">Old leaves</tissue>
    </source>
</reference>
<organism evidence="4 5">
    <name type="scientific">Hibiscus sabdariffa</name>
    <name type="common">roselle</name>
    <dbReference type="NCBI Taxonomy" id="183260"/>
    <lineage>
        <taxon>Eukaryota</taxon>
        <taxon>Viridiplantae</taxon>
        <taxon>Streptophyta</taxon>
        <taxon>Embryophyta</taxon>
        <taxon>Tracheophyta</taxon>
        <taxon>Spermatophyta</taxon>
        <taxon>Magnoliopsida</taxon>
        <taxon>eudicotyledons</taxon>
        <taxon>Gunneridae</taxon>
        <taxon>Pentapetalae</taxon>
        <taxon>rosids</taxon>
        <taxon>malvids</taxon>
        <taxon>Malvales</taxon>
        <taxon>Malvaceae</taxon>
        <taxon>Malvoideae</taxon>
        <taxon>Hibiscus</taxon>
    </lineage>
</organism>
<protein>
    <recommendedName>
        <fullName evidence="3">Leucine-rich repeat-containing N-terminal plant-type domain-containing protein</fullName>
    </recommendedName>
</protein>
<dbReference type="Pfam" id="PF08263">
    <property type="entry name" value="LRRNT_2"/>
    <property type="match status" value="1"/>
</dbReference>
<keyword evidence="1" id="KW-0433">Leucine-rich repeat</keyword>
<evidence type="ECO:0000256" key="1">
    <source>
        <dbReference type="ARBA" id="ARBA00022614"/>
    </source>
</evidence>
<dbReference type="PANTHER" id="PTHR48007">
    <property type="entry name" value="LEUCINE-RICH REPEAT RECEPTOR-LIKE PROTEIN KINASE PXC1"/>
    <property type="match status" value="1"/>
</dbReference>
<dbReference type="SUPFAM" id="SSF52058">
    <property type="entry name" value="L domain-like"/>
    <property type="match status" value="1"/>
</dbReference>
<dbReference type="InterPro" id="IPR013210">
    <property type="entry name" value="LRR_N_plant-typ"/>
</dbReference>
<keyword evidence="2" id="KW-0677">Repeat</keyword>
<evidence type="ECO:0000313" key="5">
    <source>
        <dbReference type="Proteomes" id="UP001396334"/>
    </source>
</evidence>
<evidence type="ECO:0000256" key="2">
    <source>
        <dbReference type="ARBA" id="ARBA00022737"/>
    </source>
</evidence>
<evidence type="ECO:0000313" key="4">
    <source>
        <dbReference type="EMBL" id="KAK8485373.1"/>
    </source>
</evidence>
<dbReference type="Proteomes" id="UP001396334">
    <property type="component" value="Unassembled WGS sequence"/>
</dbReference>